<feature type="chain" id="PRO_5047125299" description="WxL domain-containing protein" evidence="1">
    <location>
        <begin position="29"/>
        <end position="195"/>
    </location>
</feature>
<dbReference type="Proteomes" id="UP000623419">
    <property type="component" value="Unassembled WGS sequence"/>
</dbReference>
<evidence type="ECO:0000313" key="2">
    <source>
        <dbReference type="EMBL" id="GGA70338.1"/>
    </source>
</evidence>
<dbReference type="EMBL" id="BMKC01000001">
    <property type="protein sequence ID" value="GGA70338.1"/>
    <property type="molecule type" value="Genomic_DNA"/>
</dbReference>
<evidence type="ECO:0008006" key="4">
    <source>
        <dbReference type="Google" id="ProtNLM"/>
    </source>
</evidence>
<proteinExistence type="predicted"/>
<keyword evidence="1" id="KW-0732">Signal</keyword>
<protein>
    <recommendedName>
        <fullName evidence="4">WxL domain-containing protein</fullName>
    </recommendedName>
</protein>
<comment type="caution">
    <text evidence="2">The sequence shown here is derived from an EMBL/GenBank/DDBJ whole genome shotgun (WGS) entry which is preliminary data.</text>
</comment>
<dbReference type="RefSeq" id="WP_188661065.1">
    <property type="nucleotide sequence ID" value="NZ_BMKC01000001.1"/>
</dbReference>
<gene>
    <name evidence="2" type="ORF">GCM10011521_05590</name>
</gene>
<feature type="signal peptide" evidence="1">
    <location>
        <begin position="1"/>
        <end position="28"/>
    </location>
</feature>
<evidence type="ECO:0000313" key="3">
    <source>
        <dbReference type="Proteomes" id="UP000623419"/>
    </source>
</evidence>
<name>A0ABQ1HBZ8_9GAMM</name>
<keyword evidence="3" id="KW-1185">Reference proteome</keyword>
<reference evidence="3" key="1">
    <citation type="journal article" date="2019" name="Int. J. Syst. Evol. Microbiol.">
        <title>The Global Catalogue of Microorganisms (GCM) 10K type strain sequencing project: providing services to taxonomists for standard genome sequencing and annotation.</title>
        <authorList>
            <consortium name="The Broad Institute Genomics Platform"/>
            <consortium name="The Broad Institute Genome Sequencing Center for Infectious Disease"/>
            <person name="Wu L."/>
            <person name="Ma J."/>
        </authorList>
    </citation>
    <scope>NUCLEOTIDE SEQUENCE [LARGE SCALE GENOMIC DNA]</scope>
    <source>
        <strain evidence="3">CGMCC 1.15905</strain>
    </source>
</reference>
<organism evidence="2 3">
    <name type="scientific">Arenimonas soli</name>
    <dbReference type="NCBI Taxonomy" id="2269504"/>
    <lineage>
        <taxon>Bacteria</taxon>
        <taxon>Pseudomonadati</taxon>
        <taxon>Pseudomonadota</taxon>
        <taxon>Gammaproteobacteria</taxon>
        <taxon>Lysobacterales</taxon>
        <taxon>Lysobacteraceae</taxon>
        <taxon>Arenimonas</taxon>
    </lineage>
</organism>
<sequence length="195" mass="19517">MKNVRSIRGLALTGVAALGLIAMTPAVADSEFDIGNGALTANADLDFEIVIPRFLYLQVGSAGTTVDTVTFDLSGVASIADVDSQIGNGTAVDGDITVGVRLVSNAGDVDLEAVGSGTGLTNGTETIPWSQITGTAATGGATGLDVPVVGAAAVTIPATNGVVNRSDTWSFDYENDLLVSGGTYTGTVTYTATAP</sequence>
<evidence type="ECO:0000256" key="1">
    <source>
        <dbReference type="SAM" id="SignalP"/>
    </source>
</evidence>
<accession>A0ABQ1HBZ8</accession>